<feature type="compositionally biased region" description="Low complexity" evidence="1">
    <location>
        <begin position="272"/>
        <end position="282"/>
    </location>
</feature>
<sequence length="296" mass="34329">MKWTNELIMEFLELYEREPCIWNPKHPRHNLRSAVHDSWNNISKNFGRKLTIAELKKKKDSLMATFRKVENKVKSSEKTGSVYEPNWFAYEFMAKFLRGSCQPYEAKNKETIQNKTIKNESDESGTSFIDDENECELIEAEEKRTTPNKTLKIPTAHFSSGTSKKRKAEKIKQMESLLNEAYNHSKNAPEKPKRNKCSLYCELLEQKLGELDEQLQEYAMLEIDKFVYRLKQRKYTSQSHNTRSIEPVCTIPKQPSVLSTSTSTTYAYTIPSPRSQKSNSSSEDINILATSNLQSE</sequence>
<protein>
    <submittedName>
        <fullName evidence="5 6">Uncharacterized protein LOC112679282</fullName>
    </submittedName>
</protein>
<dbReference type="PANTHER" id="PTHR21505:SF12">
    <property type="entry name" value="MADF DOMAIN-CONTAINING PROTEIN-RELATED"/>
    <property type="match status" value="1"/>
</dbReference>
<evidence type="ECO:0000259" key="2">
    <source>
        <dbReference type="PROSITE" id="PS51029"/>
    </source>
</evidence>
<name>A0A2S2QSE3_9HEMI</name>
<feature type="domain" description="MADF" evidence="2">
    <location>
        <begin position="10"/>
        <end position="102"/>
    </location>
</feature>
<proteinExistence type="predicted"/>
<dbReference type="PANTHER" id="PTHR21505">
    <property type="entry name" value="MADF DOMAIN-CONTAINING PROTEIN-RELATED"/>
    <property type="match status" value="1"/>
</dbReference>
<reference evidence="3" key="1">
    <citation type="submission" date="2018-04" db="EMBL/GenBank/DDBJ databases">
        <title>Transcriptome assembly of Sipha flava.</title>
        <authorList>
            <person name="Scully E.D."/>
            <person name="Geib S.M."/>
            <person name="Palmer N.A."/>
            <person name="Koch K."/>
            <person name="Bradshaw J."/>
            <person name="Heng-Moss T."/>
            <person name="Sarath G."/>
        </authorList>
    </citation>
    <scope>NUCLEOTIDE SEQUENCE</scope>
</reference>
<dbReference type="OrthoDB" id="6628055at2759"/>
<dbReference type="InterPro" id="IPR006578">
    <property type="entry name" value="MADF-dom"/>
</dbReference>
<dbReference type="Pfam" id="PF10545">
    <property type="entry name" value="MADF_DNA_bdg"/>
    <property type="match status" value="1"/>
</dbReference>
<evidence type="ECO:0000313" key="3">
    <source>
        <dbReference type="EMBL" id="MBY80430.1"/>
    </source>
</evidence>
<dbReference type="PROSITE" id="PS51029">
    <property type="entry name" value="MADF"/>
    <property type="match status" value="1"/>
</dbReference>
<gene>
    <name evidence="5 6" type="primary">LOC112679282</name>
    <name evidence="3" type="ORF">g.13974</name>
</gene>
<evidence type="ECO:0000256" key="1">
    <source>
        <dbReference type="SAM" id="MobiDB-lite"/>
    </source>
</evidence>
<dbReference type="AlphaFoldDB" id="A0A2S2QSE3"/>
<accession>A0A2S2QSE3</accession>
<evidence type="ECO:0000313" key="6">
    <source>
        <dbReference type="RefSeq" id="XP_025404812.1"/>
    </source>
</evidence>
<dbReference type="GeneID" id="112679282"/>
<dbReference type="RefSeq" id="XP_025404812.1">
    <property type="nucleotide sequence ID" value="XM_025549027.1"/>
</dbReference>
<keyword evidence="4" id="KW-1185">Reference proteome</keyword>
<dbReference type="EMBL" id="GGMS01011227">
    <property type="protein sequence ID" value="MBY80430.1"/>
    <property type="molecule type" value="Transcribed_RNA"/>
</dbReference>
<reference evidence="5 6" key="2">
    <citation type="submission" date="2025-04" db="UniProtKB">
        <authorList>
            <consortium name="RefSeq"/>
        </authorList>
    </citation>
    <scope>IDENTIFICATION</scope>
    <source>
        <tissue evidence="5 6">Whole body</tissue>
    </source>
</reference>
<evidence type="ECO:0000313" key="5">
    <source>
        <dbReference type="RefSeq" id="XP_025404810.1"/>
    </source>
</evidence>
<dbReference type="RefSeq" id="XP_025404810.1">
    <property type="nucleotide sequence ID" value="XM_025549025.1"/>
</dbReference>
<dbReference type="SMART" id="SM00595">
    <property type="entry name" value="MADF"/>
    <property type="match status" value="1"/>
</dbReference>
<evidence type="ECO:0000313" key="4">
    <source>
        <dbReference type="Proteomes" id="UP000694846"/>
    </source>
</evidence>
<dbReference type="Proteomes" id="UP000694846">
    <property type="component" value="Unplaced"/>
</dbReference>
<feature type="region of interest" description="Disordered" evidence="1">
    <location>
        <begin position="268"/>
        <end position="296"/>
    </location>
</feature>
<organism evidence="3">
    <name type="scientific">Sipha flava</name>
    <name type="common">yellow sugarcane aphid</name>
    <dbReference type="NCBI Taxonomy" id="143950"/>
    <lineage>
        <taxon>Eukaryota</taxon>
        <taxon>Metazoa</taxon>
        <taxon>Ecdysozoa</taxon>
        <taxon>Arthropoda</taxon>
        <taxon>Hexapoda</taxon>
        <taxon>Insecta</taxon>
        <taxon>Pterygota</taxon>
        <taxon>Neoptera</taxon>
        <taxon>Paraneoptera</taxon>
        <taxon>Hemiptera</taxon>
        <taxon>Sternorrhyncha</taxon>
        <taxon>Aphidomorpha</taxon>
        <taxon>Aphidoidea</taxon>
        <taxon>Aphididae</taxon>
        <taxon>Sipha</taxon>
    </lineage>
</organism>